<feature type="transmembrane region" description="Helical" evidence="10">
    <location>
        <begin position="249"/>
        <end position="265"/>
    </location>
</feature>
<keyword evidence="5" id="KW-0297">G-protein coupled receptor</keyword>
<feature type="transmembrane region" description="Helical" evidence="10">
    <location>
        <begin position="291"/>
        <end position="309"/>
    </location>
</feature>
<evidence type="ECO:0000259" key="11">
    <source>
        <dbReference type="PROSITE" id="PS50262"/>
    </source>
</evidence>
<reference evidence="12 13" key="1">
    <citation type="submission" date="2024-09" db="EMBL/GenBank/DDBJ databases">
        <title>A chromosome-level genome assembly of Gray's grenadier anchovy, Coilia grayii.</title>
        <authorList>
            <person name="Fu Z."/>
        </authorList>
    </citation>
    <scope>NUCLEOTIDE SEQUENCE [LARGE SCALE GENOMIC DNA]</scope>
    <source>
        <strain evidence="12">G4</strain>
        <tissue evidence="12">Muscle</tissue>
    </source>
</reference>
<evidence type="ECO:0000256" key="10">
    <source>
        <dbReference type="SAM" id="Phobius"/>
    </source>
</evidence>
<keyword evidence="2" id="KW-1003">Cell membrane</keyword>
<evidence type="ECO:0000256" key="9">
    <source>
        <dbReference type="SAM" id="MobiDB-lite"/>
    </source>
</evidence>
<feature type="transmembrane region" description="Helical" evidence="10">
    <location>
        <begin position="149"/>
        <end position="171"/>
    </location>
</feature>
<dbReference type="Pfam" id="PF00001">
    <property type="entry name" value="7tm_1"/>
    <property type="match status" value="1"/>
</dbReference>
<organism evidence="12 13">
    <name type="scientific">Coilia grayii</name>
    <name type="common">Gray's grenadier anchovy</name>
    <dbReference type="NCBI Taxonomy" id="363190"/>
    <lineage>
        <taxon>Eukaryota</taxon>
        <taxon>Metazoa</taxon>
        <taxon>Chordata</taxon>
        <taxon>Craniata</taxon>
        <taxon>Vertebrata</taxon>
        <taxon>Euteleostomi</taxon>
        <taxon>Actinopterygii</taxon>
        <taxon>Neopterygii</taxon>
        <taxon>Teleostei</taxon>
        <taxon>Clupei</taxon>
        <taxon>Clupeiformes</taxon>
        <taxon>Clupeoidei</taxon>
        <taxon>Engraulidae</taxon>
        <taxon>Coilinae</taxon>
        <taxon>Coilia</taxon>
    </lineage>
</organism>
<name>A0ABD1J5K0_9TELE</name>
<feature type="transmembrane region" description="Helical" evidence="10">
    <location>
        <begin position="198"/>
        <end position="222"/>
    </location>
</feature>
<comment type="caution">
    <text evidence="12">The sequence shown here is derived from an EMBL/GenBank/DDBJ whole genome shotgun (WGS) entry which is preliminary data.</text>
</comment>
<dbReference type="PANTHER" id="PTHR24231:SF47">
    <property type="entry name" value="G-PROTEIN COUPLED RECEPTOR 82-RELATED"/>
    <property type="match status" value="1"/>
</dbReference>
<evidence type="ECO:0000256" key="2">
    <source>
        <dbReference type="ARBA" id="ARBA00022475"/>
    </source>
</evidence>
<evidence type="ECO:0000256" key="5">
    <source>
        <dbReference type="ARBA" id="ARBA00023040"/>
    </source>
</evidence>
<dbReference type="EMBL" id="JBHFQA010000020">
    <property type="protein sequence ID" value="KAL2081351.1"/>
    <property type="molecule type" value="Genomic_DNA"/>
</dbReference>
<feature type="region of interest" description="Disordered" evidence="9">
    <location>
        <begin position="319"/>
        <end position="338"/>
    </location>
</feature>
<keyword evidence="13" id="KW-1185">Reference proteome</keyword>
<evidence type="ECO:0000313" key="12">
    <source>
        <dbReference type="EMBL" id="KAL2081351.1"/>
    </source>
</evidence>
<dbReference type="InterPro" id="IPR017452">
    <property type="entry name" value="GPCR_Rhodpsn_7TM"/>
</dbReference>
<evidence type="ECO:0000256" key="4">
    <source>
        <dbReference type="ARBA" id="ARBA00022989"/>
    </source>
</evidence>
<feature type="domain" description="G-protein coupled receptors family 1 profile" evidence="11">
    <location>
        <begin position="43"/>
        <end position="306"/>
    </location>
</feature>
<dbReference type="PROSITE" id="PS50262">
    <property type="entry name" value="G_PROTEIN_RECEP_F1_2"/>
    <property type="match status" value="1"/>
</dbReference>
<dbReference type="InterPro" id="IPR000276">
    <property type="entry name" value="GPCR_Rhodpsn"/>
</dbReference>
<feature type="transmembrane region" description="Helical" evidence="10">
    <location>
        <begin position="34"/>
        <end position="52"/>
    </location>
</feature>
<dbReference type="GO" id="GO:0005886">
    <property type="term" value="C:plasma membrane"/>
    <property type="evidence" value="ECO:0007669"/>
    <property type="project" value="UniProtKB-SubCell"/>
</dbReference>
<evidence type="ECO:0000256" key="3">
    <source>
        <dbReference type="ARBA" id="ARBA00022692"/>
    </source>
</evidence>
<proteinExistence type="predicted"/>
<feature type="transmembrane region" description="Helical" evidence="10">
    <location>
        <begin position="102"/>
        <end position="128"/>
    </location>
</feature>
<protein>
    <recommendedName>
        <fullName evidence="11">G-protein coupled receptors family 1 profile domain-containing protein</fullName>
    </recommendedName>
</protein>
<evidence type="ECO:0000256" key="8">
    <source>
        <dbReference type="ARBA" id="ARBA00023224"/>
    </source>
</evidence>
<comment type="subcellular location">
    <subcellularLocation>
        <location evidence="1">Cell membrane</location>
        <topology evidence="1">Multi-pass membrane protein</topology>
    </subcellularLocation>
</comment>
<sequence length="338" mass="38352">MSQTNGLENSSHSSNQGVTCILQPVAHQSEVFPWVYLCLALLGFLANGLVLFHLRRTKRKPTVIFSLNIVASDIIQCFSLFFRMSYYLKADKWQAEDVMCGITIFVSVTVFYINVYCNMLFLLWVSISRYATVAQPKHTILRAFRNARLCRRICQVTWLAIVLVTGTHMIYKEIKGAGTKGSCFDHMNNRKKTNSNSIFAIGLVIFYPILIVMLSSYTLLLYHLQRIHRSSQVSQTQGSGGGLRVKRKVLVSALVFLTCFLPYHIQRSIMILSPELSCDIEQKHFRVKTNTILVAAFNCFLNPVLYLTFRMACCRGRRRNSGAGTHDTHNTGESATHT</sequence>
<keyword evidence="8" id="KW-0807">Transducer</keyword>
<keyword evidence="6 10" id="KW-0472">Membrane</keyword>
<keyword evidence="4 10" id="KW-1133">Transmembrane helix</keyword>
<dbReference type="Proteomes" id="UP001591681">
    <property type="component" value="Unassembled WGS sequence"/>
</dbReference>
<keyword evidence="7" id="KW-0675">Receptor</keyword>
<accession>A0ABD1J5K0</accession>
<feature type="transmembrane region" description="Helical" evidence="10">
    <location>
        <begin position="64"/>
        <end position="82"/>
    </location>
</feature>
<dbReference type="AlphaFoldDB" id="A0ABD1J5K0"/>
<dbReference type="GO" id="GO:0004930">
    <property type="term" value="F:G protein-coupled receptor activity"/>
    <property type="evidence" value="ECO:0007669"/>
    <property type="project" value="UniProtKB-KW"/>
</dbReference>
<dbReference type="PRINTS" id="PR00237">
    <property type="entry name" value="GPCRRHODOPSN"/>
</dbReference>
<evidence type="ECO:0000313" key="13">
    <source>
        <dbReference type="Proteomes" id="UP001591681"/>
    </source>
</evidence>
<gene>
    <name evidence="12" type="ORF">ACEWY4_023204</name>
</gene>
<evidence type="ECO:0000256" key="7">
    <source>
        <dbReference type="ARBA" id="ARBA00023170"/>
    </source>
</evidence>
<dbReference type="Gene3D" id="1.20.1070.10">
    <property type="entry name" value="Rhodopsin 7-helix transmembrane proteins"/>
    <property type="match status" value="1"/>
</dbReference>
<dbReference type="PANTHER" id="PTHR24231">
    <property type="entry name" value="PURINOCEPTOR-RELATED G-PROTEIN COUPLED RECEPTOR"/>
    <property type="match status" value="1"/>
</dbReference>
<evidence type="ECO:0000256" key="1">
    <source>
        <dbReference type="ARBA" id="ARBA00004651"/>
    </source>
</evidence>
<evidence type="ECO:0000256" key="6">
    <source>
        <dbReference type="ARBA" id="ARBA00023136"/>
    </source>
</evidence>
<keyword evidence="3 10" id="KW-0812">Transmembrane</keyword>
<dbReference type="SUPFAM" id="SSF81321">
    <property type="entry name" value="Family A G protein-coupled receptor-like"/>
    <property type="match status" value="1"/>
</dbReference>